<dbReference type="InterPro" id="IPR010666">
    <property type="entry name" value="Znf_GRF"/>
</dbReference>
<dbReference type="GO" id="GO:0008270">
    <property type="term" value="F:zinc ion binding"/>
    <property type="evidence" value="ECO:0007669"/>
    <property type="project" value="UniProtKB-KW"/>
</dbReference>
<sequence>MDTNAPEYIFNRDGDVSKLLVKYEAWSVMRADMLTIEYPHWLLSPVIDMVALHVTLNRTEEYSRKRNWVLPASFSIMRLEGIISAWNGNGFFHENIATTFKPIIDRIVPQQPNGYNCGLYVCIQMLCHSTPSANLIWLPLTEDESMEARKRVADTLYAAKYNQITRGNPPSEDAEALYYGCQPDSDSSYDIPITTTDELRNHVSSYVSIGRVIIRIEVVWVQGYKECYCRQLAVIRTSWTSENPGKRFSSCKLYKEGGCDFFSWIDGPMCNCSKQLINGFLRKSNELCDRVQQLQDENDKMKEEKRLMEIEYNNLQKAHQTKGNTTMFLLFVVTYKAEERSIVPRMSMDISEVNTFIKIIHPEVQHSLPIPPMIWSTVEHLLPIECTLQNSEGDDAFKWPIVIKCLGTKIGFADGWEDFSRENSVKANHILLFELEGPNRALRSVVGSCIQDDEELDEMEEEAIVGGFRIQASFTLVSRSRQMIPSAYWNQELMGRYDEVGSARIRRGGKQWIIQVKKEGAKHIFKGLKSFINHAQIVQGTNIIFRKVEVECDDLVFDVEF</sequence>
<dbReference type="InterPro" id="IPR038765">
    <property type="entry name" value="Papain-like_cys_pep_sf"/>
</dbReference>
<evidence type="ECO:0000256" key="5">
    <source>
        <dbReference type="ARBA" id="ARBA00023015"/>
    </source>
</evidence>
<keyword evidence="8" id="KW-0539">Nucleus</keyword>
<evidence type="ECO:0000256" key="6">
    <source>
        <dbReference type="ARBA" id="ARBA00023125"/>
    </source>
</evidence>
<protein>
    <submittedName>
        <fullName evidence="13">Transcriptional factor B3 family protein</fullName>
    </submittedName>
</protein>
<keyword evidence="3 9" id="KW-0863">Zinc-finger</keyword>
<evidence type="ECO:0000256" key="3">
    <source>
        <dbReference type="ARBA" id="ARBA00022771"/>
    </source>
</evidence>
<feature type="domain" description="TF-B3" evidence="11">
    <location>
        <begin position="353"/>
        <end position="449"/>
    </location>
</feature>
<reference evidence="14" key="1">
    <citation type="journal article" date="2019" name="Curr. Biol.">
        <title>Genome Sequence of Striga asiatica Provides Insight into the Evolution of Plant Parasitism.</title>
        <authorList>
            <person name="Yoshida S."/>
            <person name="Kim S."/>
            <person name="Wafula E.K."/>
            <person name="Tanskanen J."/>
            <person name="Kim Y.M."/>
            <person name="Honaas L."/>
            <person name="Yang Z."/>
            <person name="Spallek T."/>
            <person name="Conn C.E."/>
            <person name="Ichihashi Y."/>
            <person name="Cheong K."/>
            <person name="Cui S."/>
            <person name="Der J.P."/>
            <person name="Gundlach H."/>
            <person name="Jiao Y."/>
            <person name="Hori C."/>
            <person name="Ishida J.K."/>
            <person name="Kasahara H."/>
            <person name="Kiba T."/>
            <person name="Kim M.S."/>
            <person name="Koo N."/>
            <person name="Laohavisit A."/>
            <person name="Lee Y.H."/>
            <person name="Lumba S."/>
            <person name="McCourt P."/>
            <person name="Mortimer J.C."/>
            <person name="Mutuku J.M."/>
            <person name="Nomura T."/>
            <person name="Sasaki-Sekimoto Y."/>
            <person name="Seto Y."/>
            <person name="Wang Y."/>
            <person name="Wakatake T."/>
            <person name="Sakakibara H."/>
            <person name="Demura T."/>
            <person name="Yamaguchi S."/>
            <person name="Yoneyama K."/>
            <person name="Manabe R.I."/>
            <person name="Nelson D.C."/>
            <person name="Schulman A.H."/>
            <person name="Timko M.P."/>
            <person name="dePamphilis C.W."/>
            <person name="Choi D."/>
            <person name="Shirasu K."/>
        </authorList>
    </citation>
    <scope>NUCLEOTIDE SEQUENCE [LARGE SCALE GENOMIC DNA]</scope>
    <source>
        <strain evidence="14">cv. UVA1</strain>
    </source>
</reference>
<keyword evidence="5" id="KW-0805">Transcription regulation</keyword>
<dbReference type="GO" id="GO:0005634">
    <property type="term" value="C:nucleus"/>
    <property type="evidence" value="ECO:0007669"/>
    <property type="project" value="UniProtKB-SubCell"/>
</dbReference>
<dbReference type="Gene3D" id="1.10.418.20">
    <property type="match status" value="1"/>
</dbReference>
<keyword evidence="10" id="KW-0175">Coiled coil</keyword>
<comment type="caution">
    <text evidence="13">The sequence shown here is derived from an EMBL/GenBank/DDBJ whole genome shotgun (WGS) entry which is preliminary data.</text>
</comment>
<keyword evidence="14" id="KW-1185">Reference proteome</keyword>
<keyword evidence="7" id="KW-0804">Transcription</keyword>
<organism evidence="13 14">
    <name type="scientific">Striga asiatica</name>
    <name type="common">Asiatic witchweed</name>
    <name type="synonym">Buchnera asiatica</name>
    <dbReference type="NCBI Taxonomy" id="4170"/>
    <lineage>
        <taxon>Eukaryota</taxon>
        <taxon>Viridiplantae</taxon>
        <taxon>Streptophyta</taxon>
        <taxon>Embryophyta</taxon>
        <taxon>Tracheophyta</taxon>
        <taxon>Spermatophyta</taxon>
        <taxon>Magnoliopsida</taxon>
        <taxon>eudicotyledons</taxon>
        <taxon>Gunneridae</taxon>
        <taxon>Pentapetalae</taxon>
        <taxon>asterids</taxon>
        <taxon>lamiids</taxon>
        <taxon>Lamiales</taxon>
        <taxon>Orobanchaceae</taxon>
        <taxon>Buchnereae</taxon>
        <taxon>Striga</taxon>
    </lineage>
</organism>
<comment type="subcellular location">
    <subcellularLocation>
        <location evidence="1">Nucleus</location>
    </subcellularLocation>
</comment>
<dbReference type="PANTHER" id="PTHR33248">
    <property type="entry name" value="ZINC ION-BINDING PROTEIN"/>
    <property type="match status" value="1"/>
</dbReference>
<accession>A0A5A7Q349</accession>
<keyword evidence="4" id="KW-0862">Zinc</keyword>
<evidence type="ECO:0000256" key="7">
    <source>
        <dbReference type="ARBA" id="ARBA00023163"/>
    </source>
</evidence>
<evidence type="ECO:0000256" key="1">
    <source>
        <dbReference type="ARBA" id="ARBA00004123"/>
    </source>
</evidence>
<dbReference type="SUPFAM" id="SSF54001">
    <property type="entry name" value="Cysteine proteinases"/>
    <property type="match status" value="1"/>
</dbReference>
<evidence type="ECO:0000256" key="8">
    <source>
        <dbReference type="ARBA" id="ARBA00023242"/>
    </source>
</evidence>
<dbReference type="OrthoDB" id="913116at2759"/>
<evidence type="ECO:0000256" key="9">
    <source>
        <dbReference type="PROSITE-ProRule" id="PRU01343"/>
    </source>
</evidence>
<evidence type="ECO:0000256" key="10">
    <source>
        <dbReference type="SAM" id="Coils"/>
    </source>
</evidence>
<dbReference type="SUPFAM" id="SSF101936">
    <property type="entry name" value="DNA-binding pseudobarrel domain"/>
    <property type="match status" value="1"/>
</dbReference>
<dbReference type="PROSITE" id="PS50863">
    <property type="entry name" value="B3"/>
    <property type="match status" value="1"/>
</dbReference>
<dbReference type="PROSITE" id="PS51999">
    <property type="entry name" value="ZF_GRF"/>
    <property type="match status" value="1"/>
</dbReference>
<gene>
    <name evidence="13" type="ORF">STAS_16198</name>
</gene>
<dbReference type="InterPro" id="IPR015300">
    <property type="entry name" value="DNA-bd_pseudobarrel_sf"/>
</dbReference>
<dbReference type="GO" id="GO:0003677">
    <property type="term" value="F:DNA binding"/>
    <property type="evidence" value="ECO:0007669"/>
    <property type="project" value="UniProtKB-KW"/>
</dbReference>
<evidence type="ECO:0000259" key="12">
    <source>
        <dbReference type="PROSITE" id="PS51999"/>
    </source>
</evidence>
<dbReference type="Proteomes" id="UP000325081">
    <property type="component" value="Unassembled WGS sequence"/>
</dbReference>
<evidence type="ECO:0000256" key="4">
    <source>
        <dbReference type="ARBA" id="ARBA00022833"/>
    </source>
</evidence>
<feature type="coiled-coil region" evidence="10">
    <location>
        <begin position="277"/>
        <end position="318"/>
    </location>
</feature>
<evidence type="ECO:0000256" key="2">
    <source>
        <dbReference type="ARBA" id="ARBA00022723"/>
    </source>
</evidence>
<keyword evidence="2" id="KW-0479">Metal-binding</keyword>
<dbReference type="AlphaFoldDB" id="A0A5A7Q349"/>
<evidence type="ECO:0000259" key="11">
    <source>
        <dbReference type="PROSITE" id="PS50863"/>
    </source>
</evidence>
<dbReference type="Gene3D" id="2.40.330.10">
    <property type="entry name" value="DNA-binding pseudobarrel domain"/>
    <property type="match status" value="1"/>
</dbReference>
<dbReference type="InterPro" id="IPR003340">
    <property type="entry name" value="B3_DNA-bd"/>
</dbReference>
<proteinExistence type="predicted"/>
<dbReference type="EMBL" id="BKCP01005705">
    <property type="protein sequence ID" value="GER39573.1"/>
    <property type="molecule type" value="Genomic_DNA"/>
</dbReference>
<dbReference type="Pfam" id="PF06839">
    <property type="entry name" value="Zn_ribbon_GRF"/>
    <property type="match status" value="1"/>
</dbReference>
<keyword evidence="6" id="KW-0238">DNA-binding</keyword>
<evidence type="ECO:0000313" key="13">
    <source>
        <dbReference type="EMBL" id="GER39573.1"/>
    </source>
</evidence>
<evidence type="ECO:0000313" key="14">
    <source>
        <dbReference type="Proteomes" id="UP000325081"/>
    </source>
</evidence>
<feature type="domain" description="GRF-type" evidence="12">
    <location>
        <begin position="227"/>
        <end position="268"/>
    </location>
</feature>
<name>A0A5A7Q349_STRAF</name>